<keyword evidence="2" id="KW-1185">Reference proteome</keyword>
<sequence>MGAVLAVRGTSTAWPDLPAAALMPGMFLTSSAQLPRRAWSEYREGERVRPAPVE</sequence>
<gene>
    <name evidence="1" type="ORF">GCM10007890_47860</name>
</gene>
<accession>A0AA37TFA7</accession>
<protein>
    <submittedName>
        <fullName evidence="1">Uncharacterized protein</fullName>
    </submittedName>
</protein>
<dbReference type="EMBL" id="BSPL01000023">
    <property type="protein sequence ID" value="GLS72771.1"/>
    <property type="molecule type" value="Genomic_DNA"/>
</dbReference>
<dbReference type="AlphaFoldDB" id="A0AA37TFA7"/>
<evidence type="ECO:0000313" key="2">
    <source>
        <dbReference type="Proteomes" id="UP001157440"/>
    </source>
</evidence>
<reference evidence="2" key="1">
    <citation type="journal article" date="2019" name="Int. J. Syst. Evol. Microbiol.">
        <title>The Global Catalogue of Microorganisms (GCM) 10K type strain sequencing project: providing services to taxonomists for standard genome sequencing and annotation.</title>
        <authorList>
            <consortium name="The Broad Institute Genomics Platform"/>
            <consortium name="The Broad Institute Genome Sequencing Center for Infectious Disease"/>
            <person name="Wu L."/>
            <person name="Ma J."/>
        </authorList>
    </citation>
    <scope>NUCLEOTIDE SEQUENCE [LARGE SCALE GENOMIC DNA]</scope>
    <source>
        <strain evidence="2">NBRC 103632</strain>
    </source>
</reference>
<proteinExistence type="predicted"/>
<comment type="caution">
    <text evidence="1">The sequence shown here is derived from an EMBL/GenBank/DDBJ whole genome shotgun (WGS) entry which is preliminary data.</text>
</comment>
<organism evidence="1 2">
    <name type="scientific">Methylobacterium tardum</name>
    <dbReference type="NCBI Taxonomy" id="374432"/>
    <lineage>
        <taxon>Bacteria</taxon>
        <taxon>Pseudomonadati</taxon>
        <taxon>Pseudomonadota</taxon>
        <taxon>Alphaproteobacteria</taxon>
        <taxon>Hyphomicrobiales</taxon>
        <taxon>Methylobacteriaceae</taxon>
        <taxon>Methylobacterium</taxon>
    </lineage>
</organism>
<dbReference type="Proteomes" id="UP001157440">
    <property type="component" value="Unassembled WGS sequence"/>
</dbReference>
<name>A0AA37TFA7_9HYPH</name>
<evidence type="ECO:0000313" key="1">
    <source>
        <dbReference type="EMBL" id="GLS72771.1"/>
    </source>
</evidence>